<comment type="caution">
    <text evidence="1">The sequence shown here is derived from an EMBL/GenBank/DDBJ whole genome shotgun (WGS) entry which is preliminary data.</text>
</comment>
<reference evidence="1" key="1">
    <citation type="submission" date="2019-08" db="EMBL/GenBank/DDBJ databases">
        <authorList>
            <person name="Kucharzyk K."/>
            <person name="Murdoch R.W."/>
            <person name="Higgins S."/>
            <person name="Loffler F."/>
        </authorList>
    </citation>
    <scope>NUCLEOTIDE SEQUENCE</scope>
</reference>
<dbReference type="EMBL" id="VSSQ01018094">
    <property type="protein sequence ID" value="MPM60997.1"/>
    <property type="molecule type" value="Genomic_DNA"/>
</dbReference>
<sequence length="78" mass="9483">MRYESCVREDFLELHSQILIHEIAIKELQKVAKDRMEAAFFDTASDYMDEFLIKCFRHDLSNYELAMLTRLNLQQYRF</sequence>
<proteinExistence type="predicted"/>
<name>A0A645B6F7_9ZZZZ</name>
<organism evidence="1">
    <name type="scientific">bioreactor metagenome</name>
    <dbReference type="NCBI Taxonomy" id="1076179"/>
    <lineage>
        <taxon>unclassified sequences</taxon>
        <taxon>metagenomes</taxon>
        <taxon>ecological metagenomes</taxon>
    </lineage>
</organism>
<dbReference type="AlphaFoldDB" id="A0A645B6F7"/>
<gene>
    <name evidence="1" type="ORF">SDC9_107851</name>
</gene>
<accession>A0A645B6F7</accession>
<evidence type="ECO:0000313" key="1">
    <source>
        <dbReference type="EMBL" id="MPM60997.1"/>
    </source>
</evidence>
<protein>
    <submittedName>
        <fullName evidence="1">Uncharacterized protein</fullName>
    </submittedName>
</protein>